<proteinExistence type="predicted"/>
<dbReference type="AlphaFoldDB" id="A0A6J3M4S2"/>
<reference evidence="2" key="2">
    <citation type="submission" date="2020-04" db="EMBL/GenBank/DDBJ databases">
        <authorList>
            <consortium name="NCBI Genome Project"/>
        </authorList>
    </citation>
    <scope>NUCLEOTIDE SEQUENCE</scope>
    <source>
        <strain evidence="2">CBS 342.82</strain>
    </source>
</reference>
<evidence type="ECO:0000313" key="2">
    <source>
        <dbReference type="RefSeq" id="XP_033459530.1"/>
    </source>
</evidence>
<reference evidence="2" key="1">
    <citation type="submission" date="2020-01" db="EMBL/GenBank/DDBJ databases">
        <authorList>
            <consortium name="DOE Joint Genome Institute"/>
            <person name="Haridas S."/>
            <person name="Albert R."/>
            <person name="Binder M."/>
            <person name="Bloem J."/>
            <person name="Labutti K."/>
            <person name="Salamov A."/>
            <person name="Andreopoulos B."/>
            <person name="Baker S.E."/>
            <person name="Barry K."/>
            <person name="Bills G."/>
            <person name="Bluhm B.H."/>
            <person name="Cannon C."/>
            <person name="Castanera R."/>
            <person name="Culley D.E."/>
            <person name="Daum C."/>
            <person name="Ezra D."/>
            <person name="Gonzalez J.B."/>
            <person name="Henrissat B."/>
            <person name="Kuo A."/>
            <person name="Liang C."/>
            <person name="Lipzen A."/>
            <person name="Lutzoni F."/>
            <person name="Magnuson J."/>
            <person name="Mondo S."/>
            <person name="Nolan M."/>
            <person name="Ohm R."/>
            <person name="Pangilinan J."/>
            <person name="Park H.-J."/>
            <person name="Ramirez L."/>
            <person name="Alfaro M."/>
            <person name="Sun H."/>
            <person name="Tritt A."/>
            <person name="Yoshinaga Y."/>
            <person name="Zwiers L.-H."/>
            <person name="Turgeon B.G."/>
            <person name="Goodwin S.B."/>
            <person name="Spatafora J.W."/>
            <person name="Crous P.W."/>
            <person name="Grigoriev I.V."/>
        </authorList>
    </citation>
    <scope>NUCLEOTIDE SEQUENCE</scope>
    <source>
        <strain evidence="2">CBS 342.82</strain>
    </source>
</reference>
<evidence type="ECO:0000313" key="1">
    <source>
        <dbReference type="Proteomes" id="UP000504637"/>
    </source>
</evidence>
<dbReference type="Proteomes" id="UP000504637">
    <property type="component" value="Unplaced"/>
</dbReference>
<gene>
    <name evidence="2" type="ORF">K489DRAFT_244952</name>
</gene>
<protein>
    <submittedName>
        <fullName evidence="2">Uncharacterized protein</fullName>
    </submittedName>
</protein>
<accession>A0A6J3M4S2</accession>
<organism evidence="2">
    <name type="scientific">Dissoconium aciculare CBS 342.82</name>
    <dbReference type="NCBI Taxonomy" id="1314786"/>
    <lineage>
        <taxon>Eukaryota</taxon>
        <taxon>Fungi</taxon>
        <taxon>Dikarya</taxon>
        <taxon>Ascomycota</taxon>
        <taxon>Pezizomycotina</taxon>
        <taxon>Dothideomycetes</taxon>
        <taxon>Dothideomycetidae</taxon>
        <taxon>Mycosphaerellales</taxon>
        <taxon>Dissoconiaceae</taxon>
        <taxon>Dissoconium</taxon>
    </lineage>
</organism>
<sequence length="172" mass="18811">MVGNRTESASPPMLLYCTVGDRPLPRPLLSTSLSRFPRFCLRNNIVTPSFSDSTHELDLFFGLLFSPSSPSSSPHSHRTSFFLRASRPVLFGSVRCCAVGPVSRHQCGATGNFVCTNPSRTTSTSRAFTAESHGSDANSASLARQVHRVRKAISILLSYRSFMTYVDDFTAA</sequence>
<reference evidence="2" key="3">
    <citation type="submission" date="2025-08" db="UniProtKB">
        <authorList>
            <consortium name="RefSeq"/>
        </authorList>
    </citation>
    <scope>IDENTIFICATION</scope>
    <source>
        <strain evidence="2">CBS 342.82</strain>
    </source>
</reference>
<dbReference type="GeneID" id="54357702"/>
<keyword evidence="1" id="KW-1185">Reference proteome</keyword>
<name>A0A6J3M4S2_9PEZI</name>
<dbReference type="RefSeq" id="XP_033459530.1">
    <property type="nucleotide sequence ID" value="XM_033599903.1"/>
</dbReference>